<feature type="transmembrane region" description="Helical" evidence="1">
    <location>
        <begin position="229"/>
        <end position="248"/>
    </location>
</feature>
<feature type="transmembrane region" description="Helical" evidence="1">
    <location>
        <begin position="159"/>
        <end position="182"/>
    </location>
</feature>
<evidence type="ECO:0000313" key="3">
    <source>
        <dbReference type="Proteomes" id="UP000197768"/>
    </source>
</evidence>
<dbReference type="InterPro" id="IPR049458">
    <property type="entry name" value="EpsG-like"/>
</dbReference>
<evidence type="ECO:0000313" key="2">
    <source>
        <dbReference type="EMBL" id="OWP85198.1"/>
    </source>
</evidence>
<feature type="transmembrane region" description="Helical" evidence="1">
    <location>
        <begin position="93"/>
        <end position="110"/>
    </location>
</feature>
<organism evidence="2 3">
    <name type="scientific">Flavobacterium davisii</name>
    <dbReference type="NCBI Taxonomy" id="2906077"/>
    <lineage>
        <taxon>Bacteria</taxon>
        <taxon>Pseudomonadati</taxon>
        <taxon>Bacteroidota</taxon>
        <taxon>Flavobacteriia</taxon>
        <taxon>Flavobacteriales</taxon>
        <taxon>Flavobacteriaceae</taxon>
        <taxon>Flavobacterium</taxon>
    </lineage>
</organism>
<dbReference type="Pfam" id="PF14897">
    <property type="entry name" value="EpsG"/>
    <property type="match status" value="1"/>
</dbReference>
<feature type="transmembrane region" description="Helical" evidence="1">
    <location>
        <begin position="194"/>
        <end position="213"/>
    </location>
</feature>
<feature type="transmembrane region" description="Helical" evidence="1">
    <location>
        <begin position="28"/>
        <end position="47"/>
    </location>
</feature>
<keyword evidence="1" id="KW-0472">Membrane</keyword>
<keyword evidence="1" id="KW-0812">Transmembrane</keyword>
<feature type="transmembrane region" description="Helical" evidence="1">
    <location>
        <begin position="306"/>
        <end position="325"/>
    </location>
</feature>
<evidence type="ECO:0000256" key="1">
    <source>
        <dbReference type="SAM" id="Phobius"/>
    </source>
</evidence>
<accession>A0A2D0AIY1</accession>
<gene>
    <name evidence="2" type="ORF">BWK59_01255</name>
</gene>
<feature type="transmembrane region" description="Helical" evidence="1">
    <location>
        <begin position="6"/>
        <end position="21"/>
    </location>
</feature>
<dbReference type="Proteomes" id="UP000197768">
    <property type="component" value="Unassembled WGS sequence"/>
</dbReference>
<sequence length="344" mass="40223">MEYYILPYIFLLFFGSFFFKSNSNLKSYFFYLLCCCIPAILIVVLRGDVGTDKGYYKSIIDQTINGDFDSVPYESGFKYLTLFLSQITRDVDVIIAIIGLLTSLFVILSFSKTKYSYLIFIFILFPYFFYDMTMNGLRYGLSFAIAALASQKLKDNKNVLFYIISFIAISIQYSSFLVIVLIYFNQFKFEKKHLFLIVIALILSFKLLDIDYFDNKVDAYSTLIRPTEISGLSPLFLFIVILLIHNSIAKFKSKYIYLLLVLQIISFFLSMKSYSGLRFQNLIIFTLLIFIVNFTEVPKVIPTKKIFALFFIGIICITLKLRNFMNEDVLVETPFLPYEFYWEK</sequence>
<feature type="transmembrane region" description="Helical" evidence="1">
    <location>
        <begin position="277"/>
        <end position="294"/>
    </location>
</feature>
<feature type="transmembrane region" description="Helical" evidence="1">
    <location>
        <begin position="255"/>
        <end position="271"/>
    </location>
</feature>
<dbReference type="EMBL" id="MTCZ01000005">
    <property type="protein sequence ID" value="OWP85198.1"/>
    <property type="molecule type" value="Genomic_DNA"/>
</dbReference>
<proteinExistence type="predicted"/>
<name>A0A2D0AIY1_9FLAO</name>
<protein>
    <recommendedName>
        <fullName evidence="4">EpsG family protein</fullName>
    </recommendedName>
</protein>
<evidence type="ECO:0008006" key="4">
    <source>
        <dbReference type="Google" id="ProtNLM"/>
    </source>
</evidence>
<reference evidence="2 3" key="1">
    <citation type="journal article" date="2017" name="Infect. Genet. Evol.">
        <title>Comparative genome analysis of fish pathogen Flavobacterium columnare reveals extensive sequence diversity within the species.</title>
        <authorList>
            <person name="Kayansamruaj P."/>
            <person name="Dong H.T."/>
            <person name="Hirono I."/>
            <person name="Kondo H."/>
            <person name="Senapin S."/>
            <person name="Rodkhum C."/>
        </authorList>
    </citation>
    <scope>NUCLEOTIDE SEQUENCE [LARGE SCALE GENOMIC DNA]</scope>
    <source>
        <strain evidence="2 3">1215</strain>
    </source>
</reference>
<keyword evidence="1" id="KW-1133">Transmembrane helix</keyword>
<dbReference type="AlphaFoldDB" id="A0A2D0AIY1"/>
<feature type="transmembrane region" description="Helical" evidence="1">
    <location>
        <begin position="117"/>
        <end position="139"/>
    </location>
</feature>
<comment type="caution">
    <text evidence="2">The sequence shown here is derived from an EMBL/GenBank/DDBJ whole genome shotgun (WGS) entry which is preliminary data.</text>
</comment>